<keyword evidence="2 6" id="KW-0238">DNA-binding</keyword>
<protein>
    <submittedName>
        <fullName evidence="6">LacI family DNA-binding transcriptional regulator</fullName>
    </submittedName>
</protein>
<organism evidence="6 7">
    <name type="scientific">Pedobacter helvus</name>
    <dbReference type="NCBI Taxonomy" id="2563444"/>
    <lineage>
        <taxon>Bacteria</taxon>
        <taxon>Pseudomonadati</taxon>
        <taxon>Bacteroidota</taxon>
        <taxon>Sphingobacteriia</taxon>
        <taxon>Sphingobacteriales</taxon>
        <taxon>Sphingobacteriaceae</taxon>
        <taxon>Pedobacter</taxon>
    </lineage>
</organism>
<comment type="caution">
    <text evidence="6">The sequence shown here is derived from an EMBL/GenBank/DDBJ whole genome shotgun (WGS) entry which is preliminary data.</text>
</comment>
<evidence type="ECO:0000256" key="2">
    <source>
        <dbReference type="ARBA" id="ARBA00023125"/>
    </source>
</evidence>
<dbReference type="InterPro" id="IPR001387">
    <property type="entry name" value="Cro/C1-type_HTH"/>
</dbReference>
<dbReference type="SUPFAM" id="SSF53822">
    <property type="entry name" value="Periplasmic binding protein-like I"/>
    <property type="match status" value="1"/>
</dbReference>
<keyword evidence="1" id="KW-0805">Transcription regulation</keyword>
<dbReference type="SMART" id="SM00530">
    <property type="entry name" value="HTH_XRE"/>
    <property type="match status" value="1"/>
</dbReference>
<dbReference type="RefSeq" id="WP_262710731.1">
    <property type="nucleotide sequence ID" value="NZ_SRMP02000001.1"/>
</dbReference>
<evidence type="ECO:0000313" key="6">
    <source>
        <dbReference type="EMBL" id="MFN0290290.1"/>
    </source>
</evidence>
<dbReference type="PROSITE" id="PS50943">
    <property type="entry name" value="HTH_CROC1"/>
    <property type="match status" value="1"/>
</dbReference>
<dbReference type="EMBL" id="SRMP02000001">
    <property type="protein sequence ID" value="MFN0290290.1"/>
    <property type="molecule type" value="Genomic_DNA"/>
</dbReference>
<sequence length="349" mass="39315">MDNLKKKNLKKKLSIVDLAKQLNISPTTISFILNGKAQEKRISSELVERVLKQIEEVGYKPNALAQSLRTGKTMIIGLMVENIANPFFANIARLIEEKAYKNGYKIIYCSTDNDSAKTKDLLRIFQDRHVDGYIISPPEGIEKEVDGLIDNGSPVVLFDRYLHDTKADFIVVDNAGSTYEAVNHLVKNGYKNIAFITLDSLQTQMQDRLKGYEKALNEHALSHHVKEISYYQEEENIIRHIVAFLERKPELDAVLFGTNYLGVSGLKAIKKLNKRVPEDLAVISFDDHTLFELHSPDITAISQPIEEISEKLITILLGRLNKTSKAKKTQSAVLAPELIVRGSSRKIKA</sequence>
<dbReference type="GO" id="GO:0003677">
    <property type="term" value="F:DNA binding"/>
    <property type="evidence" value="ECO:0007669"/>
    <property type="project" value="UniProtKB-KW"/>
</dbReference>
<dbReference type="CDD" id="cd01392">
    <property type="entry name" value="HTH_LacI"/>
    <property type="match status" value="1"/>
</dbReference>
<dbReference type="InterPro" id="IPR000843">
    <property type="entry name" value="HTH_LacI"/>
</dbReference>
<dbReference type="SMART" id="SM00354">
    <property type="entry name" value="HTH_LACI"/>
    <property type="match status" value="1"/>
</dbReference>
<evidence type="ECO:0000256" key="1">
    <source>
        <dbReference type="ARBA" id="ARBA00023015"/>
    </source>
</evidence>
<keyword evidence="3" id="KW-0804">Transcription</keyword>
<dbReference type="Gene3D" id="1.10.260.40">
    <property type="entry name" value="lambda repressor-like DNA-binding domains"/>
    <property type="match status" value="1"/>
</dbReference>
<dbReference type="PROSITE" id="PS50932">
    <property type="entry name" value="HTH_LACI_2"/>
    <property type="match status" value="1"/>
</dbReference>
<dbReference type="SUPFAM" id="SSF47413">
    <property type="entry name" value="lambda repressor-like DNA-binding domains"/>
    <property type="match status" value="1"/>
</dbReference>
<proteinExistence type="predicted"/>
<feature type="domain" description="HTH lacI-type" evidence="4">
    <location>
        <begin position="13"/>
        <end position="70"/>
    </location>
</feature>
<dbReference type="Pfam" id="PF00356">
    <property type="entry name" value="LacI"/>
    <property type="match status" value="1"/>
</dbReference>
<evidence type="ECO:0000256" key="3">
    <source>
        <dbReference type="ARBA" id="ARBA00023163"/>
    </source>
</evidence>
<keyword evidence="7" id="KW-1185">Reference proteome</keyword>
<dbReference type="Gene3D" id="3.40.50.2300">
    <property type="match status" value="2"/>
</dbReference>
<evidence type="ECO:0000259" key="4">
    <source>
        <dbReference type="PROSITE" id="PS50932"/>
    </source>
</evidence>
<feature type="domain" description="HTH cro/C1-type" evidence="5">
    <location>
        <begin position="4"/>
        <end position="37"/>
    </location>
</feature>
<dbReference type="InterPro" id="IPR028082">
    <property type="entry name" value="Peripla_BP_I"/>
</dbReference>
<dbReference type="CDD" id="cd19977">
    <property type="entry name" value="PBP1_EndR-like"/>
    <property type="match status" value="1"/>
</dbReference>
<evidence type="ECO:0000259" key="5">
    <source>
        <dbReference type="PROSITE" id="PS50943"/>
    </source>
</evidence>
<dbReference type="PANTHER" id="PTHR30146:SF109">
    <property type="entry name" value="HTH-TYPE TRANSCRIPTIONAL REGULATOR GALS"/>
    <property type="match status" value="1"/>
</dbReference>
<dbReference type="InterPro" id="IPR046335">
    <property type="entry name" value="LacI/GalR-like_sensor"/>
</dbReference>
<gene>
    <name evidence="6" type="ORF">E5L68_002745</name>
</gene>
<name>A0ABW9JED2_9SPHI</name>
<evidence type="ECO:0000313" key="7">
    <source>
        <dbReference type="Proteomes" id="UP001517367"/>
    </source>
</evidence>
<dbReference type="InterPro" id="IPR010982">
    <property type="entry name" value="Lambda_DNA-bd_dom_sf"/>
</dbReference>
<accession>A0ABW9JED2</accession>
<dbReference type="PANTHER" id="PTHR30146">
    <property type="entry name" value="LACI-RELATED TRANSCRIPTIONAL REPRESSOR"/>
    <property type="match status" value="1"/>
</dbReference>
<dbReference type="Proteomes" id="UP001517367">
    <property type="component" value="Unassembled WGS sequence"/>
</dbReference>
<reference evidence="6 7" key="1">
    <citation type="submission" date="2024-12" db="EMBL/GenBank/DDBJ databases">
        <authorList>
            <person name="Hu S."/>
        </authorList>
    </citation>
    <scope>NUCLEOTIDE SEQUENCE [LARGE SCALE GENOMIC DNA]</scope>
    <source>
        <strain evidence="6 7">P-25</strain>
    </source>
</reference>
<dbReference type="Pfam" id="PF13377">
    <property type="entry name" value="Peripla_BP_3"/>
    <property type="match status" value="1"/>
</dbReference>